<sequence>MFRASQPRAAHNPVGAYFTDYPPEEPHLAVKLFLPREKLHYIFSFRDRGDLLPLPGGRGRLKRIFYSPVTYEVERARQTFHGRTGIE</sequence>
<comment type="caution">
    <text evidence="1">The sequence shown here is derived from an EMBL/GenBank/DDBJ whole genome shotgun (WGS) entry which is preliminary data.</text>
</comment>
<dbReference type="Proteomes" id="UP000028547">
    <property type="component" value="Unassembled WGS sequence"/>
</dbReference>
<dbReference type="AlphaFoldDB" id="A0A084SXV7"/>
<reference evidence="1 2" key="1">
    <citation type="submission" date="2014-07" db="EMBL/GenBank/DDBJ databases">
        <title>Draft Genome Sequence of Gephyronic Acid Producer, Cystobacter violaceus Strain Cb vi76.</title>
        <authorList>
            <person name="Stevens D.C."/>
            <person name="Young J."/>
            <person name="Carmichael R."/>
            <person name="Tan J."/>
            <person name="Taylor R.E."/>
        </authorList>
    </citation>
    <scope>NUCLEOTIDE SEQUENCE [LARGE SCALE GENOMIC DNA]</scope>
    <source>
        <strain evidence="1 2">Cb vi76</strain>
    </source>
</reference>
<organism evidence="1 2">
    <name type="scientific">Archangium violaceum Cb vi76</name>
    <dbReference type="NCBI Taxonomy" id="1406225"/>
    <lineage>
        <taxon>Bacteria</taxon>
        <taxon>Pseudomonadati</taxon>
        <taxon>Myxococcota</taxon>
        <taxon>Myxococcia</taxon>
        <taxon>Myxococcales</taxon>
        <taxon>Cystobacterineae</taxon>
        <taxon>Archangiaceae</taxon>
        <taxon>Archangium</taxon>
    </lineage>
</organism>
<gene>
    <name evidence="1" type="ORF">Q664_09935</name>
</gene>
<accession>A0A084SXV7</accession>
<evidence type="ECO:0000313" key="2">
    <source>
        <dbReference type="Proteomes" id="UP000028547"/>
    </source>
</evidence>
<proteinExistence type="predicted"/>
<dbReference type="EMBL" id="JPMI01000057">
    <property type="protein sequence ID" value="KFA93292.1"/>
    <property type="molecule type" value="Genomic_DNA"/>
</dbReference>
<protein>
    <submittedName>
        <fullName evidence="1">Uncharacterized protein</fullName>
    </submittedName>
</protein>
<evidence type="ECO:0000313" key="1">
    <source>
        <dbReference type="EMBL" id="KFA93292.1"/>
    </source>
</evidence>
<name>A0A084SXV7_9BACT</name>